<gene>
    <name evidence="3" type="ORF">RMN56_20695</name>
</gene>
<protein>
    <submittedName>
        <fullName evidence="3">Transposase</fullName>
    </submittedName>
</protein>
<evidence type="ECO:0000259" key="2">
    <source>
        <dbReference type="Pfam" id="PF13546"/>
    </source>
</evidence>
<organism evidence="3 4">
    <name type="scientific">Micromonospora halotolerans</name>
    <dbReference type="NCBI Taxonomy" id="709879"/>
    <lineage>
        <taxon>Bacteria</taxon>
        <taxon>Bacillati</taxon>
        <taxon>Actinomycetota</taxon>
        <taxon>Actinomycetes</taxon>
        <taxon>Micromonosporales</taxon>
        <taxon>Micromonosporaceae</taxon>
        <taxon>Micromonospora</taxon>
    </lineage>
</organism>
<dbReference type="InterPro" id="IPR038721">
    <property type="entry name" value="IS701-like_DDE_dom"/>
</dbReference>
<keyword evidence="4" id="KW-1185">Reference proteome</keyword>
<feature type="region of interest" description="Disordered" evidence="1">
    <location>
        <begin position="1"/>
        <end position="26"/>
    </location>
</feature>
<evidence type="ECO:0000313" key="3">
    <source>
        <dbReference type="EMBL" id="WNM37575.1"/>
    </source>
</evidence>
<name>A0ABY9ZSL8_9ACTN</name>
<feature type="domain" description="Transposase IS701-like DDE" evidence="2">
    <location>
        <begin position="25"/>
        <end position="84"/>
    </location>
</feature>
<dbReference type="Pfam" id="PF13546">
    <property type="entry name" value="DDE_5"/>
    <property type="match status" value="1"/>
</dbReference>
<dbReference type="EMBL" id="CP134876">
    <property type="protein sequence ID" value="WNM37575.1"/>
    <property type="molecule type" value="Genomic_DNA"/>
</dbReference>
<dbReference type="Proteomes" id="UP001303001">
    <property type="component" value="Chromosome"/>
</dbReference>
<evidence type="ECO:0000313" key="4">
    <source>
        <dbReference type="Proteomes" id="UP001303001"/>
    </source>
</evidence>
<evidence type="ECO:0000256" key="1">
    <source>
        <dbReference type="SAM" id="MobiDB-lite"/>
    </source>
</evidence>
<sequence>MYGCSTQQGPLSGPPGGRRYRRETARQDCGGVPEEAWFATKLALARQMIAAALNAGVPAGRVTSDEVYGADPGLRADLEQRAIRTT</sequence>
<accession>A0ABY9ZSL8</accession>
<proteinExistence type="predicted"/>
<reference evidence="3 4" key="1">
    <citation type="submission" date="2023-09" db="EMBL/GenBank/DDBJ databases">
        <title>Micromonospora halotolerans DSM 45598 genome sequence.</title>
        <authorList>
            <person name="Mo P."/>
        </authorList>
    </citation>
    <scope>NUCLEOTIDE SEQUENCE [LARGE SCALE GENOMIC DNA]</scope>
    <source>
        <strain evidence="3 4">DSM 45598</strain>
    </source>
</reference>
<feature type="compositionally biased region" description="Polar residues" evidence="1">
    <location>
        <begin position="1"/>
        <end position="10"/>
    </location>
</feature>